<reference evidence="2" key="1">
    <citation type="submission" date="2022-08" db="UniProtKB">
        <authorList>
            <consortium name="EnsemblMetazoa"/>
        </authorList>
    </citation>
    <scope>IDENTIFICATION</scope>
    <source>
        <strain evidence="2">05x7-T-G4-1.051#20</strain>
    </source>
</reference>
<keyword evidence="3" id="KW-1185">Reference proteome</keyword>
<dbReference type="EnsemblMetazoa" id="G34654.3">
    <property type="protein sequence ID" value="G34654.3:cds"/>
    <property type="gene ID" value="G34654"/>
</dbReference>
<dbReference type="EnsemblMetazoa" id="G34654.2">
    <property type="protein sequence ID" value="G34654.2:cds"/>
    <property type="gene ID" value="G34654"/>
</dbReference>
<feature type="compositionally biased region" description="Polar residues" evidence="1">
    <location>
        <begin position="479"/>
        <end position="488"/>
    </location>
</feature>
<proteinExistence type="predicted"/>
<protein>
    <submittedName>
        <fullName evidence="2">Uncharacterized protein</fullName>
    </submittedName>
</protein>
<dbReference type="EnsemblMetazoa" id="G34654.5">
    <property type="protein sequence ID" value="G34654.5:cds"/>
    <property type="gene ID" value="G34654"/>
</dbReference>
<dbReference type="Proteomes" id="UP000005408">
    <property type="component" value="Unassembled WGS sequence"/>
</dbReference>
<evidence type="ECO:0000256" key="1">
    <source>
        <dbReference type="SAM" id="MobiDB-lite"/>
    </source>
</evidence>
<dbReference type="AlphaFoldDB" id="A0A8W8MJP5"/>
<sequence>MAIEETKNQRMDNTSSILEKQINSEILRQAASKTLSVGVTSLEIFRNRVSKRVKILDVKLSLSYQDNFQTETERLEKQLVRHGKKWSWPVPQGSRSIVTFPYCPGDRVNLNVGLIVHTTKKHGFFSKEVITNPAGNATECIVMAKNNGVGIGLPLHTVINQHIRLNFDVDGYGHHLTMKLRCELLGESKASPSLWLRPSTADKPFRTSMSLYEILSSNENFPPKQKEDGGKMRGYICNSQRLVNYLRTAVTECWSFRPCCSNQEIPSGIQVRQISSNKPMACLIPVVEHREYNGRQHLKLALLVVGSRGPYCLCATRWRSADKFDFKIHYYEKDETWGQRIKWAARDFLDVDHIITNSTAHQFYFKPERENTFIDLCVGLALKFLVRWSDEIMPWKLDGAREFTEADFDQCNSIEADLLGAQRPRSSVSSLTNQNEGLPEFLESHNLALFSDIAAKLSHVTEYIPPEPEVPRSKLTRRGSGSSYGESNHGSERYIKKEQKYRGSTKKDFKKAGSAIEIRNESDGDDFTSGFVEGCSSGPRSCPGSYVGIESLID</sequence>
<name>A0A8W8MJP5_MAGGI</name>
<dbReference type="EnsemblMetazoa" id="G34654.1">
    <property type="protein sequence ID" value="G34654.1:cds"/>
    <property type="gene ID" value="G34654"/>
</dbReference>
<accession>A0A8W8MJP5</accession>
<feature type="region of interest" description="Disordered" evidence="1">
    <location>
        <begin position="465"/>
        <end position="492"/>
    </location>
</feature>
<evidence type="ECO:0000313" key="2">
    <source>
        <dbReference type="EnsemblMetazoa" id="G34654.1:cds"/>
    </source>
</evidence>
<organism evidence="2 3">
    <name type="scientific">Magallana gigas</name>
    <name type="common">Pacific oyster</name>
    <name type="synonym">Crassostrea gigas</name>
    <dbReference type="NCBI Taxonomy" id="29159"/>
    <lineage>
        <taxon>Eukaryota</taxon>
        <taxon>Metazoa</taxon>
        <taxon>Spiralia</taxon>
        <taxon>Lophotrochozoa</taxon>
        <taxon>Mollusca</taxon>
        <taxon>Bivalvia</taxon>
        <taxon>Autobranchia</taxon>
        <taxon>Pteriomorphia</taxon>
        <taxon>Ostreida</taxon>
        <taxon>Ostreoidea</taxon>
        <taxon>Ostreidae</taxon>
        <taxon>Magallana</taxon>
    </lineage>
</organism>
<dbReference type="OrthoDB" id="6048830at2759"/>
<evidence type="ECO:0000313" key="3">
    <source>
        <dbReference type="Proteomes" id="UP000005408"/>
    </source>
</evidence>
<dbReference type="EnsemblMetazoa" id="G34654.6">
    <property type="protein sequence ID" value="G34654.6:cds"/>
    <property type="gene ID" value="G34654"/>
</dbReference>
<dbReference type="EnsemblMetazoa" id="G34654.4">
    <property type="protein sequence ID" value="G34654.4:cds"/>
    <property type="gene ID" value="G34654"/>
</dbReference>
<dbReference type="OMA" id="ECIVLAK"/>